<dbReference type="InterPro" id="IPR036739">
    <property type="entry name" value="SLC41_membr_dom_sf"/>
</dbReference>
<feature type="transmembrane region" description="Helical" evidence="9">
    <location>
        <begin position="294"/>
        <end position="314"/>
    </location>
</feature>
<feature type="transmembrane region" description="Helical" evidence="9">
    <location>
        <begin position="400"/>
        <end position="424"/>
    </location>
</feature>
<dbReference type="CDD" id="cd04606">
    <property type="entry name" value="CBS_pair_Mg_transporter"/>
    <property type="match status" value="1"/>
</dbReference>
<dbReference type="Pfam" id="PF01769">
    <property type="entry name" value="MgtE"/>
    <property type="match status" value="1"/>
</dbReference>
<dbReference type="HOGENOM" id="CLU_037408_1_1_5"/>
<evidence type="ECO:0000256" key="1">
    <source>
        <dbReference type="ARBA" id="ARBA00004141"/>
    </source>
</evidence>
<dbReference type="InterPro" id="IPR000644">
    <property type="entry name" value="CBS_dom"/>
</dbReference>
<dbReference type="SUPFAM" id="SSF54631">
    <property type="entry name" value="CBS-domain pair"/>
    <property type="match status" value="1"/>
</dbReference>
<sequence length="464" mass="49961">MDLKWVPEDEGAADGANDAVVGAIRQLIRDKNKKAVRKVLAHWPPENIMELLVRLPLKAARKLLEILPDQTSSRVLSELRPQYRAAITRDETVERLRELIRRMPPENALDTFRDLPDDVQDRLGPDLKSFEGIQASRAFEKESAGEIMQRRHVALAPDRSAAEAVEALQRASDMIGSVDTVFVIDADNRPIGAFKPRALLLVPPDTPLSKIMSREFPIVSSATDQEEAALATAGTEFKSLPVVDNDGRLVGQITTKMLARVVAEEAAEDMLKLGGVNEDARPTDSVPKILRNRLPWLLAGLVGATIAALIIGSFEEELEKAAILAAFIPVVMSMAGNAGLQASVVSVQALAMGSNWPGDRLIYRFGRELLGALLNGAIAGSILASLILGGSLVFEVADPVRLALATSMSLLTVTTIAAIVGSFVPLALNRLGIDPAAATGVFITTSNDVVGVLVYFLMASTFYF</sequence>
<dbReference type="AlphaFoldDB" id="A0A0A8K2X2"/>
<dbReference type="EMBL" id="AP014648">
    <property type="protein sequence ID" value="BAQ17303.1"/>
    <property type="molecule type" value="Genomic_DNA"/>
</dbReference>
<keyword evidence="5 9" id="KW-0460">Magnesium</keyword>
<evidence type="ECO:0000313" key="12">
    <source>
        <dbReference type="Proteomes" id="UP000031643"/>
    </source>
</evidence>
<gene>
    <name evidence="11" type="ORF">GL4_1851</name>
</gene>
<name>A0A0A8K2X2_9HYPH</name>
<evidence type="ECO:0000256" key="4">
    <source>
        <dbReference type="ARBA" id="ARBA00022692"/>
    </source>
</evidence>
<dbReference type="KEGG" id="mcg:GL4_1851"/>
<dbReference type="GO" id="GO:0015095">
    <property type="term" value="F:magnesium ion transmembrane transporter activity"/>
    <property type="evidence" value="ECO:0007669"/>
    <property type="project" value="UniProtKB-UniRule"/>
</dbReference>
<evidence type="ECO:0000313" key="11">
    <source>
        <dbReference type="EMBL" id="BAQ17303.1"/>
    </source>
</evidence>
<comment type="function">
    <text evidence="9">Acts as a magnesium transporter.</text>
</comment>
<feature type="transmembrane region" description="Helical" evidence="9">
    <location>
        <begin position="326"/>
        <end position="351"/>
    </location>
</feature>
<organism evidence="11 12">
    <name type="scientific">Methyloceanibacter caenitepidi</name>
    <dbReference type="NCBI Taxonomy" id="1384459"/>
    <lineage>
        <taxon>Bacteria</taxon>
        <taxon>Pseudomonadati</taxon>
        <taxon>Pseudomonadota</taxon>
        <taxon>Alphaproteobacteria</taxon>
        <taxon>Hyphomicrobiales</taxon>
        <taxon>Hyphomicrobiaceae</taxon>
        <taxon>Methyloceanibacter</taxon>
    </lineage>
</organism>
<dbReference type="InterPro" id="IPR006667">
    <property type="entry name" value="SLC41_membr_dom"/>
</dbReference>
<keyword evidence="8" id="KW-0129">CBS domain</keyword>
<accession>A0A0A8K2X2</accession>
<evidence type="ECO:0000256" key="7">
    <source>
        <dbReference type="ARBA" id="ARBA00023136"/>
    </source>
</evidence>
<keyword evidence="6 9" id="KW-1133">Transmembrane helix</keyword>
<dbReference type="SUPFAM" id="SSF161093">
    <property type="entry name" value="MgtE membrane domain-like"/>
    <property type="match status" value="1"/>
</dbReference>
<keyword evidence="9" id="KW-0479">Metal-binding</keyword>
<feature type="domain" description="CBS" evidence="10">
    <location>
        <begin position="212"/>
        <end position="268"/>
    </location>
</feature>
<comment type="subunit">
    <text evidence="9">Homodimer.</text>
</comment>
<evidence type="ECO:0000256" key="5">
    <source>
        <dbReference type="ARBA" id="ARBA00022842"/>
    </source>
</evidence>
<keyword evidence="12" id="KW-1185">Reference proteome</keyword>
<comment type="subcellular location">
    <subcellularLocation>
        <location evidence="9">Cell membrane</location>
        <topology evidence="9">Multi-pass membrane protein</topology>
    </subcellularLocation>
    <subcellularLocation>
        <location evidence="1">Membrane</location>
        <topology evidence="1">Multi-pass membrane protein</topology>
    </subcellularLocation>
</comment>
<dbReference type="InterPro" id="IPR006669">
    <property type="entry name" value="MgtE_transporter"/>
</dbReference>
<dbReference type="SMART" id="SM00924">
    <property type="entry name" value="MgtE_N"/>
    <property type="match status" value="1"/>
</dbReference>
<keyword evidence="3 9" id="KW-0813">Transport</keyword>
<dbReference type="InterPro" id="IPR038076">
    <property type="entry name" value="MgtE_N_sf"/>
</dbReference>
<keyword evidence="7 9" id="KW-0472">Membrane</keyword>
<evidence type="ECO:0000259" key="10">
    <source>
        <dbReference type="PROSITE" id="PS51371"/>
    </source>
</evidence>
<proteinExistence type="inferred from homology"/>
<dbReference type="Gene3D" id="1.10.357.20">
    <property type="entry name" value="SLC41 divalent cation transporters, integral membrane domain"/>
    <property type="match status" value="1"/>
</dbReference>
<dbReference type="PANTHER" id="PTHR43773:SF1">
    <property type="entry name" value="MAGNESIUM TRANSPORTER MGTE"/>
    <property type="match status" value="1"/>
</dbReference>
<dbReference type="PANTHER" id="PTHR43773">
    <property type="entry name" value="MAGNESIUM TRANSPORTER MGTE"/>
    <property type="match status" value="1"/>
</dbReference>
<reference evidence="11 12" key="1">
    <citation type="submission" date="2014-09" db="EMBL/GenBank/DDBJ databases">
        <title>Genome sequencing of Methyloceanibacter caenitepidi Gela4.</title>
        <authorList>
            <person name="Takeuchi M."/>
            <person name="Susumu S."/>
            <person name="Kamagata Y."/>
            <person name="Oshima K."/>
            <person name="Hattori M."/>
            <person name="Iwasaki W."/>
        </authorList>
    </citation>
    <scope>NUCLEOTIDE SEQUENCE [LARGE SCALE GENOMIC DNA]</scope>
    <source>
        <strain evidence="11 12">Gela4</strain>
    </source>
</reference>
<dbReference type="Gene3D" id="1.25.60.10">
    <property type="entry name" value="MgtE N-terminal domain-like"/>
    <property type="match status" value="1"/>
</dbReference>
<evidence type="ECO:0000256" key="9">
    <source>
        <dbReference type="RuleBase" id="RU362011"/>
    </source>
</evidence>
<comment type="similarity">
    <text evidence="2 9">Belongs to the SLC41A transporter family.</text>
</comment>
<dbReference type="Proteomes" id="UP000031643">
    <property type="component" value="Chromosome"/>
</dbReference>
<feature type="transmembrane region" description="Helical" evidence="9">
    <location>
        <begin position="372"/>
        <end position="394"/>
    </location>
</feature>
<keyword evidence="9" id="KW-1003">Cell membrane</keyword>
<protein>
    <recommendedName>
        <fullName evidence="9">Magnesium transporter MgtE</fullName>
    </recommendedName>
</protein>
<dbReference type="GO" id="GO:0005886">
    <property type="term" value="C:plasma membrane"/>
    <property type="evidence" value="ECO:0007669"/>
    <property type="project" value="UniProtKB-SubCell"/>
</dbReference>
<dbReference type="SUPFAM" id="SSF158791">
    <property type="entry name" value="MgtE N-terminal domain-like"/>
    <property type="match status" value="1"/>
</dbReference>
<evidence type="ECO:0000256" key="8">
    <source>
        <dbReference type="PROSITE-ProRule" id="PRU00703"/>
    </source>
</evidence>
<keyword evidence="4 9" id="KW-0812">Transmembrane</keyword>
<feature type="transmembrane region" description="Helical" evidence="9">
    <location>
        <begin position="436"/>
        <end position="458"/>
    </location>
</feature>
<dbReference type="Pfam" id="PF00571">
    <property type="entry name" value="CBS"/>
    <property type="match status" value="2"/>
</dbReference>
<dbReference type="STRING" id="1384459.GL4_1851"/>
<evidence type="ECO:0000256" key="6">
    <source>
        <dbReference type="ARBA" id="ARBA00022989"/>
    </source>
</evidence>
<dbReference type="InterPro" id="IPR006668">
    <property type="entry name" value="Mg_transptr_MgtE_intracell_dom"/>
</dbReference>
<evidence type="ECO:0000256" key="3">
    <source>
        <dbReference type="ARBA" id="ARBA00022448"/>
    </source>
</evidence>
<dbReference type="GO" id="GO:0046872">
    <property type="term" value="F:metal ion binding"/>
    <property type="evidence" value="ECO:0007669"/>
    <property type="project" value="UniProtKB-KW"/>
</dbReference>
<dbReference type="NCBIfam" id="TIGR00400">
    <property type="entry name" value="mgtE"/>
    <property type="match status" value="1"/>
</dbReference>
<dbReference type="InterPro" id="IPR046342">
    <property type="entry name" value="CBS_dom_sf"/>
</dbReference>
<dbReference type="Pfam" id="PF03448">
    <property type="entry name" value="MgtE_N"/>
    <property type="match status" value="1"/>
</dbReference>
<dbReference type="Gene3D" id="3.10.580.10">
    <property type="entry name" value="CBS-domain"/>
    <property type="match status" value="1"/>
</dbReference>
<evidence type="ECO:0000256" key="2">
    <source>
        <dbReference type="ARBA" id="ARBA00009749"/>
    </source>
</evidence>
<dbReference type="PROSITE" id="PS51371">
    <property type="entry name" value="CBS"/>
    <property type="match status" value="1"/>
</dbReference>